<protein>
    <submittedName>
        <fullName evidence="1">Uncharacterized protein</fullName>
    </submittedName>
</protein>
<reference evidence="1" key="1">
    <citation type="submission" date="2014-11" db="EMBL/GenBank/DDBJ databases">
        <authorList>
            <person name="Amaro Gonzalez C."/>
        </authorList>
    </citation>
    <scope>NUCLEOTIDE SEQUENCE</scope>
</reference>
<accession>A0A0E9PN87</accession>
<organism evidence="1">
    <name type="scientific">Anguilla anguilla</name>
    <name type="common">European freshwater eel</name>
    <name type="synonym">Muraena anguilla</name>
    <dbReference type="NCBI Taxonomy" id="7936"/>
    <lineage>
        <taxon>Eukaryota</taxon>
        <taxon>Metazoa</taxon>
        <taxon>Chordata</taxon>
        <taxon>Craniata</taxon>
        <taxon>Vertebrata</taxon>
        <taxon>Euteleostomi</taxon>
        <taxon>Actinopterygii</taxon>
        <taxon>Neopterygii</taxon>
        <taxon>Teleostei</taxon>
        <taxon>Anguilliformes</taxon>
        <taxon>Anguillidae</taxon>
        <taxon>Anguilla</taxon>
    </lineage>
</organism>
<dbReference type="EMBL" id="GBXM01103294">
    <property type="protein sequence ID" value="JAH05283.1"/>
    <property type="molecule type" value="Transcribed_RNA"/>
</dbReference>
<evidence type="ECO:0000313" key="1">
    <source>
        <dbReference type="EMBL" id="JAH05283.1"/>
    </source>
</evidence>
<name>A0A0E9PN87_ANGAN</name>
<proteinExistence type="predicted"/>
<sequence length="51" mass="5801">MSKLGKGRVSLRFPRIRRCSCKVTARSSTHFSRRLFCAGNIVLSYHLANFA</sequence>
<reference evidence="1" key="2">
    <citation type="journal article" date="2015" name="Fish Shellfish Immunol.">
        <title>Early steps in the European eel (Anguilla anguilla)-Vibrio vulnificus interaction in the gills: Role of the RtxA13 toxin.</title>
        <authorList>
            <person name="Callol A."/>
            <person name="Pajuelo D."/>
            <person name="Ebbesson L."/>
            <person name="Teles M."/>
            <person name="MacKenzie S."/>
            <person name="Amaro C."/>
        </authorList>
    </citation>
    <scope>NUCLEOTIDE SEQUENCE</scope>
</reference>
<dbReference type="AlphaFoldDB" id="A0A0E9PN87"/>